<accession>A0ABW4JWM2</accession>
<dbReference type="NCBIfam" id="TIGR00726">
    <property type="entry name" value="peptidoglycan editing factor PgeF"/>
    <property type="match status" value="1"/>
</dbReference>
<evidence type="ECO:0000256" key="8">
    <source>
        <dbReference type="ARBA" id="ARBA00048968"/>
    </source>
</evidence>
<comment type="similarity">
    <text evidence="2 10">Belongs to the purine nucleoside phosphorylase YfiH/LACC1 family.</text>
</comment>
<keyword evidence="4" id="KW-0479">Metal-binding</keyword>
<evidence type="ECO:0000256" key="2">
    <source>
        <dbReference type="ARBA" id="ARBA00007353"/>
    </source>
</evidence>
<dbReference type="PANTHER" id="PTHR30616:SF2">
    <property type="entry name" value="PURINE NUCLEOSIDE PHOSPHORYLASE LACC1"/>
    <property type="match status" value="1"/>
</dbReference>
<dbReference type="CDD" id="cd16833">
    <property type="entry name" value="YfiH"/>
    <property type="match status" value="1"/>
</dbReference>
<keyword evidence="12" id="KW-1185">Reference proteome</keyword>
<evidence type="ECO:0000256" key="5">
    <source>
        <dbReference type="ARBA" id="ARBA00022801"/>
    </source>
</evidence>
<proteinExistence type="inferred from homology"/>
<evidence type="ECO:0000256" key="3">
    <source>
        <dbReference type="ARBA" id="ARBA00022679"/>
    </source>
</evidence>
<gene>
    <name evidence="11" type="primary">pgeF</name>
    <name evidence="11" type="ORF">ACFSC7_12495</name>
</gene>
<dbReference type="InterPro" id="IPR038371">
    <property type="entry name" value="Cu_polyphenol_OxRdtase_sf"/>
</dbReference>
<dbReference type="Proteomes" id="UP001597327">
    <property type="component" value="Unassembled WGS sequence"/>
</dbReference>
<evidence type="ECO:0000313" key="12">
    <source>
        <dbReference type="Proteomes" id="UP001597327"/>
    </source>
</evidence>
<comment type="catalytic activity">
    <reaction evidence="8">
        <text>adenosine + phosphate = alpha-D-ribose 1-phosphate + adenine</text>
        <dbReference type="Rhea" id="RHEA:27642"/>
        <dbReference type="ChEBI" id="CHEBI:16335"/>
        <dbReference type="ChEBI" id="CHEBI:16708"/>
        <dbReference type="ChEBI" id="CHEBI:43474"/>
        <dbReference type="ChEBI" id="CHEBI:57720"/>
        <dbReference type="EC" id="2.4.2.1"/>
    </reaction>
    <physiologicalReaction direction="left-to-right" evidence="8">
        <dbReference type="Rhea" id="RHEA:27643"/>
    </physiologicalReaction>
</comment>
<comment type="caution">
    <text evidence="11">The sequence shown here is derived from an EMBL/GenBank/DDBJ whole genome shotgun (WGS) entry which is preliminary data.</text>
</comment>
<reference evidence="12" key="1">
    <citation type="journal article" date="2019" name="Int. J. Syst. Evol. Microbiol.">
        <title>The Global Catalogue of Microorganisms (GCM) 10K type strain sequencing project: providing services to taxonomists for standard genome sequencing and annotation.</title>
        <authorList>
            <consortium name="The Broad Institute Genomics Platform"/>
            <consortium name="The Broad Institute Genome Sequencing Center for Infectious Disease"/>
            <person name="Wu L."/>
            <person name="Ma J."/>
        </authorList>
    </citation>
    <scope>NUCLEOTIDE SEQUENCE [LARGE SCALE GENOMIC DNA]</scope>
    <source>
        <strain evidence="12">JCM 3369</strain>
    </source>
</reference>
<dbReference type="RefSeq" id="WP_149892770.1">
    <property type="nucleotide sequence ID" value="NZ_JBHUFA010000004.1"/>
</dbReference>
<dbReference type="InterPro" id="IPR011324">
    <property type="entry name" value="Cytotoxic_necrot_fac-like_cat"/>
</dbReference>
<organism evidence="11 12">
    <name type="scientific">Roseibium aestuarii</name>
    <dbReference type="NCBI Taxonomy" id="2600299"/>
    <lineage>
        <taxon>Bacteria</taxon>
        <taxon>Pseudomonadati</taxon>
        <taxon>Pseudomonadota</taxon>
        <taxon>Alphaproteobacteria</taxon>
        <taxon>Hyphomicrobiales</taxon>
        <taxon>Stappiaceae</taxon>
        <taxon>Roseibium</taxon>
    </lineage>
</organism>
<evidence type="ECO:0000256" key="9">
    <source>
        <dbReference type="ARBA" id="ARBA00049893"/>
    </source>
</evidence>
<keyword evidence="3" id="KW-0808">Transferase</keyword>
<evidence type="ECO:0000256" key="6">
    <source>
        <dbReference type="ARBA" id="ARBA00022833"/>
    </source>
</evidence>
<keyword evidence="6" id="KW-0862">Zinc</keyword>
<keyword evidence="5" id="KW-0378">Hydrolase</keyword>
<comment type="catalytic activity">
    <reaction evidence="9">
        <text>S-methyl-5'-thioadenosine + phosphate = 5-(methylsulfanyl)-alpha-D-ribose 1-phosphate + adenine</text>
        <dbReference type="Rhea" id="RHEA:11852"/>
        <dbReference type="ChEBI" id="CHEBI:16708"/>
        <dbReference type="ChEBI" id="CHEBI:17509"/>
        <dbReference type="ChEBI" id="CHEBI:43474"/>
        <dbReference type="ChEBI" id="CHEBI:58533"/>
        <dbReference type="EC" id="2.4.2.28"/>
    </reaction>
    <physiologicalReaction direction="left-to-right" evidence="9">
        <dbReference type="Rhea" id="RHEA:11853"/>
    </physiologicalReaction>
</comment>
<dbReference type="EMBL" id="JBHUFA010000004">
    <property type="protein sequence ID" value="MFD1696340.1"/>
    <property type="molecule type" value="Genomic_DNA"/>
</dbReference>
<evidence type="ECO:0000256" key="1">
    <source>
        <dbReference type="ARBA" id="ARBA00000553"/>
    </source>
</evidence>
<evidence type="ECO:0000313" key="11">
    <source>
        <dbReference type="EMBL" id="MFD1696340.1"/>
    </source>
</evidence>
<dbReference type="InterPro" id="IPR003730">
    <property type="entry name" value="Cu_polyphenol_OxRdtase"/>
</dbReference>
<dbReference type="PANTHER" id="PTHR30616">
    <property type="entry name" value="UNCHARACTERIZED PROTEIN YFIH"/>
    <property type="match status" value="1"/>
</dbReference>
<protein>
    <recommendedName>
        <fullName evidence="10">Purine nucleoside phosphorylase</fullName>
    </recommendedName>
</protein>
<dbReference type="Gene3D" id="3.60.140.10">
    <property type="entry name" value="CNF1/YfiH-like putative cysteine hydrolases"/>
    <property type="match status" value="1"/>
</dbReference>
<sequence length="258" mass="27524">MIVASELNLEGISHGFFSRKGGVSKGIYEGLNIGLGSSDHPAHVQENRARAAERFALPVDRLVTAHQIHSADVLTVSRPFAEGEDRRADGLVTDRPDLILGIATADCGPVLFADPGAGVIGAAHAGWKGAIGGILENTLAAMEALGANRANVVAVLGPTISATAYEVGPEFRARFAEEDEAYLRFFSPSARETHFMFDLPNFIVHRLEAAGAGTALSLDRCTYAGEEEFYSYRRSTHRSEPDYGRLLSAIALTSPSPA</sequence>
<name>A0ABW4JWM2_9HYPH</name>
<comment type="catalytic activity">
    <reaction evidence="7">
        <text>adenosine + H2O + H(+) = inosine + NH4(+)</text>
        <dbReference type="Rhea" id="RHEA:24408"/>
        <dbReference type="ChEBI" id="CHEBI:15377"/>
        <dbReference type="ChEBI" id="CHEBI:15378"/>
        <dbReference type="ChEBI" id="CHEBI:16335"/>
        <dbReference type="ChEBI" id="CHEBI:17596"/>
        <dbReference type="ChEBI" id="CHEBI:28938"/>
        <dbReference type="EC" id="3.5.4.4"/>
    </reaction>
    <physiologicalReaction direction="left-to-right" evidence="7">
        <dbReference type="Rhea" id="RHEA:24409"/>
    </physiologicalReaction>
</comment>
<dbReference type="SUPFAM" id="SSF64438">
    <property type="entry name" value="CNF1/YfiH-like putative cysteine hydrolases"/>
    <property type="match status" value="1"/>
</dbReference>
<dbReference type="Pfam" id="PF02578">
    <property type="entry name" value="Cu-oxidase_4"/>
    <property type="match status" value="1"/>
</dbReference>
<evidence type="ECO:0000256" key="7">
    <source>
        <dbReference type="ARBA" id="ARBA00047989"/>
    </source>
</evidence>
<comment type="catalytic activity">
    <reaction evidence="1">
        <text>inosine + phosphate = alpha-D-ribose 1-phosphate + hypoxanthine</text>
        <dbReference type="Rhea" id="RHEA:27646"/>
        <dbReference type="ChEBI" id="CHEBI:17368"/>
        <dbReference type="ChEBI" id="CHEBI:17596"/>
        <dbReference type="ChEBI" id="CHEBI:43474"/>
        <dbReference type="ChEBI" id="CHEBI:57720"/>
        <dbReference type="EC" id="2.4.2.1"/>
    </reaction>
    <physiologicalReaction direction="left-to-right" evidence="1">
        <dbReference type="Rhea" id="RHEA:27647"/>
    </physiologicalReaction>
</comment>
<evidence type="ECO:0000256" key="4">
    <source>
        <dbReference type="ARBA" id="ARBA00022723"/>
    </source>
</evidence>
<evidence type="ECO:0000256" key="10">
    <source>
        <dbReference type="RuleBase" id="RU361274"/>
    </source>
</evidence>